<accession>A0ABV5Q404</accession>
<evidence type="ECO:0000256" key="1">
    <source>
        <dbReference type="SAM" id="MobiDB-lite"/>
    </source>
</evidence>
<name>A0ABV5Q404_9ACTN</name>
<dbReference type="RefSeq" id="WP_346125013.1">
    <property type="nucleotide sequence ID" value="NZ_BAAAXC010000015.1"/>
</dbReference>
<evidence type="ECO:0000313" key="4">
    <source>
        <dbReference type="Proteomes" id="UP001589646"/>
    </source>
</evidence>
<dbReference type="EMBL" id="JBHMCE010000008">
    <property type="protein sequence ID" value="MFB9530207.1"/>
    <property type="molecule type" value="Genomic_DNA"/>
</dbReference>
<dbReference type="Pfam" id="PF04087">
    <property type="entry name" value="DUF389"/>
    <property type="match status" value="1"/>
</dbReference>
<sequence>MSRPSGRTSDRESDQGRERRHHGGARRRLALARRDVAAVLPGVAISIPLVPPLVVVGVRLGSGAPMLFLSNMLSLVFAALGYAGLPSAGRSRRAMTFRIAVRTPADPPPVSDLLARLHGVIPAASRSSCGPPRAA</sequence>
<feature type="transmembrane region" description="Helical" evidence="2">
    <location>
        <begin position="36"/>
        <end position="58"/>
    </location>
</feature>
<keyword evidence="2" id="KW-0812">Transmembrane</keyword>
<feature type="compositionally biased region" description="Basic and acidic residues" evidence="1">
    <location>
        <begin position="8"/>
        <end position="17"/>
    </location>
</feature>
<reference evidence="3 4" key="1">
    <citation type="submission" date="2024-09" db="EMBL/GenBank/DDBJ databases">
        <authorList>
            <person name="Sun Q."/>
            <person name="Mori K."/>
        </authorList>
    </citation>
    <scope>NUCLEOTIDE SEQUENCE [LARGE SCALE GENOMIC DNA]</scope>
    <source>
        <strain evidence="3 4">JCM 3323</strain>
    </source>
</reference>
<dbReference type="Proteomes" id="UP001589646">
    <property type="component" value="Unassembled WGS sequence"/>
</dbReference>
<evidence type="ECO:0000313" key="3">
    <source>
        <dbReference type="EMBL" id="MFB9530207.1"/>
    </source>
</evidence>
<feature type="transmembrane region" description="Helical" evidence="2">
    <location>
        <begin position="64"/>
        <end position="85"/>
    </location>
</feature>
<keyword evidence="2" id="KW-0472">Membrane</keyword>
<feature type="region of interest" description="Disordered" evidence="1">
    <location>
        <begin position="1"/>
        <end position="27"/>
    </location>
</feature>
<protein>
    <submittedName>
        <fullName evidence="3">DUF389 domain-containing protein</fullName>
    </submittedName>
</protein>
<evidence type="ECO:0000256" key="2">
    <source>
        <dbReference type="SAM" id="Phobius"/>
    </source>
</evidence>
<gene>
    <name evidence="3" type="ORF">ACFFRN_26705</name>
</gene>
<feature type="compositionally biased region" description="Basic residues" evidence="1">
    <location>
        <begin position="18"/>
        <end position="27"/>
    </location>
</feature>
<keyword evidence="2" id="KW-1133">Transmembrane helix</keyword>
<organism evidence="3 4">
    <name type="scientific">Nonomuraea roseola</name>
    <dbReference type="NCBI Taxonomy" id="46179"/>
    <lineage>
        <taxon>Bacteria</taxon>
        <taxon>Bacillati</taxon>
        <taxon>Actinomycetota</taxon>
        <taxon>Actinomycetes</taxon>
        <taxon>Streptosporangiales</taxon>
        <taxon>Streptosporangiaceae</taxon>
        <taxon>Nonomuraea</taxon>
    </lineage>
</organism>
<dbReference type="InterPro" id="IPR005240">
    <property type="entry name" value="DUF389"/>
</dbReference>
<keyword evidence="4" id="KW-1185">Reference proteome</keyword>
<comment type="caution">
    <text evidence="3">The sequence shown here is derived from an EMBL/GenBank/DDBJ whole genome shotgun (WGS) entry which is preliminary data.</text>
</comment>
<proteinExistence type="predicted"/>